<protein>
    <recommendedName>
        <fullName evidence="2">CFA20 domain-containing protein</fullName>
    </recommendedName>
</protein>
<keyword evidence="4" id="KW-1185">Reference proteome</keyword>
<organism evidence="3 4">
    <name type="scientific">Ranatra chinensis</name>
    <dbReference type="NCBI Taxonomy" id="642074"/>
    <lineage>
        <taxon>Eukaryota</taxon>
        <taxon>Metazoa</taxon>
        <taxon>Ecdysozoa</taxon>
        <taxon>Arthropoda</taxon>
        <taxon>Hexapoda</taxon>
        <taxon>Insecta</taxon>
        <taxon>Pterygota</taxon>
        <taxon>Neoptera</taxon>
        <taxon>Paraneoptera</taxon>
        <taxon>Hemiptera</taxon>
        <taxon>Heteroptera</taxon>
        <taxon>Panheteroptera</taxon>
        <taxon>Nepomorpha</taxon>
        <taxon>Nepidae</taxon>
        <taxon>Ranatrinae</taxon>
        <taxon>Ranatra</taxon>
    </lineage>
</organism>
<sequence length="189" mass="21425">MFKNAYQSGLLSILYSCGSNPLAVWGKTVKNGYVKRVTDDELHSLVIEILAQNVVTTFITCPSNLTVLDDRNMKRRFRISNYTSGTKVRPFSCSMPIGLNPGWNQVQFNLADFTRRAYGTGYVETIRIQIHANCRLRRIYFSDRLYTDAELPQEYKLFLPSTAPPPSQPPPDHLPTKPETQTTPQPAPN</sequence>
<feature type="region of interest" description="Disordered" evidence="1">
    <location>
        <begin position="157"/>
        <end position="189"/>
    </location>
</feature>
<feature type="domain" description="CFA20" evidence="2">
    <location>
        <begin position="64"/>
        <end position="158"/>
    </location>
</feature>
<dbReference type="AlphaFoldDB" id="A0ABD0Y7E1"/>
<name>A0ABD0Y7E1_9HEMI</name>
<evidence type="ECO:0000259" key="2">
    <source>
        <dbReference type="Pfam" id="PF05018"/>
    </source>
</evidence>
<evidence type="ECO:0000256" key="1">
    <source>
        <dbReference type="SAM" id="MobiDB-lite"/>
    </source>
</evidence>
<reference evidence="3 4" key="1">
    <citation type="submission" date="2024-07" db="EMBL/GenBank/DDBJ databases">
        <title>Chromosome-level genome assembly of the water stick insect Ranatra chinensis (Heteroptera: Nepidae).</title>
        <authorList>
            <person name="Liu X."/>
        </authorList>
    </citation>
    <scope>NUCLEOTIDE SEQUENCE [LARGE SCALE GENOMIC DNA]</scope>
    <source>
        <strain evidence="3">Cailab_2021Rc</strain>
        <tissue evidence="3">Muscle</tissue>
    </source>
</reference>
<dbReference type="InterPro" id="IPR040441">
    <property type="entry name" value="CFA20/CFAP20DC"/>
</dbReference>
<dbReference type="EMBL" id="JBFDAA010000012">
    <property type="protein sequence ID" value="KAL1123311.1"/>
    <property type="molecule type" value="Genomic_DNA"/>
</dbReference>
<dbReference type="Pfam" id="PF05018">
    <property type="entry name" value="CFA20_dom"/>
    <property type="match status" value="1"/>
</dbReference>
<dbReference type="PROSITE" id="PS51257">
    <property type="entry name" value="PROKAR_LIPOPROTEIN"/>
    <property type="match status" value="1"/>
</dbReference>
<feature type="compositionally biased region" description="Low complexity" evidence="1">
    <location>
        <begin position="177"/>
        <end position="189"/>
    </location>
</feature>
<comment type="caution">
    <text evidence="3">The sequence shown here is derived from an EMBL/GenBank/DDBJ whole genome shotgun (WGS) entry which is preliminary data.</text>
</comment>
<accession>A0ABD0Y7E1</accession>
<evidence type="ECO:0000313" key="3">
    <source>
        <dbReference type="EMBL" id="KAL1123311.1"/>
    </source>
</evidence>
<feature type="compositionally biased region" description="Pro residues" evidence="1">
    <location>
        <begin position="162"/>
        <end position="173"/>
    </location>
</feature>
<gene>
    <name evidence="3" type="ORF">AAG570_002397</name>
</gene>
<dbReference type="PANTHER" id="PTHR12458">
    <property type="entry name" value="ORF PROTEIN"/>
    <property type="match status" value="1"/>
</dbReference>
<evidence type="ECO:0000313" key="4">
    <source>
        <dbReference type="Proteomes" id="UP001558652"/>
    </source>
</evidence>
<proteinExistence type="predicted"/>
<dbReference type="Proteomes" id="UP001558652">
    <property type="component" value="Unassembled WGS sequence"/>
</dbReference>
<dbReference type="InterPro" id="IPR007714">
    <property type="entry name" value="CFA20_dom"/>
</dbReference>